<dbReference type="PANTHER" id="PTHR45947:SF3">
    <property type="entry name" value="SULFOQUINOVOSYL TRANSFERASE SQD2"/>
    <property type="match status" value="1"/>
</dbReference>
<comment type="caution">
    <text evidence="1">The sequence shown here is derived from an EMBL/GenBank/DDBJ whole genome shotgun (WGS) entry which is preliminary data.</text>
</comment>
<evidence type="ECO:0000313" key="1">
    <source>
        <dbReference type="EMBL" id="ROO32514.1"/>
    </source>
</evidence>
<dbReference type="Gene3D" id="3.40.50.2000">
    <property type="entry name" value="Glycogen Phosphorylase B"/>
    <property type="match status" value="1"/>
</dbReference>
<dbReference type="SUPFAM" id="SSF53756">
    <property type="entry name" value="UDP-Glycosyltransferase/glycogen phosphorylase"/>
    <property type="match status" value="1"/>
</dbReference>
<organism evidence="1 2">
    <name type="scientific">Salinisphaera orenii YIM 95161</name>
    <dbReference type="NCBI Taxonomy" id="1051139"/>
    <lineage>
        <taxon>Bacteria</taxon>
        <taxon>Pseudomonadati</taxon>
        <taxon>Pseudomonadota</taxon>
        <taxon>Gammaproteobacteria</taxon>
        <taxon>Salinisphaerales</taxon>
        <taxon>Salinisphaeraceae</taxon>
        <taxon>Salinisphaera</taxon>
    </lineage>
</organism>
<dbReference type="InterPro" id="IPR050194">
    <property type="entry name" value="Glycosyltransferase_grp1"/>
</dbReference>
<dbReference type="Pfam" id="PF13692">
    <property type="entry name" value="Glyco_trans_1_4"/>
    <property type="match status" value="1"/>
</dbReference>
<proteinExistence type="predicted"/>
<sequence>MAMGRAIITTDAPGCRETVERDHNGFLVPPRDAGALAQAMEQLVLDSGLVERMGRRSREIAEAKYDVRKVNAIMLKDMGLV</sequence>
<dbReference type="AlphaFoldDB" id="A0A423Q2A9"/>
<gene>
    <name evidence="1" type="ORF">SAHL_05020</name>
</gene>
<dbReference type="EMBL" id="AYKF01000066">
    <property type="protein sequence ID" value="ROO32514.1"/>
    <property type="molecule type" value="Genomic_DNA"/>
</dbReference>
<protein>
    <submittedName>
        <fullName evidence="1">Uncharacterized protein</fullName>
    </submittedName>
</protein>
<dbReference type="Proteomes" id="UP000285123">
    <property type="component" value="Unassembled WGS sequence"/>
</dbReference>
<dbReference type="GO" id="GO:0016757">
    <property type="term" value="F:glycosyltransferase activity"/>
    <property type="evidence" value="ECO:0007669"/>
    <property type="project" value="TreeGrafter"/>
</dbReference>
<reference evidence="1 2" key="1">
    <citation type="submission" date="2013-10" db="EMBL/GenBank/DDBJ databases">
        <title>Salinisphaera halophila YIM 95161 Genome Sequencing.</title>
        <authorList>
            <person name="Lai Q."/>
            <person name="Li C."/>
            <person name="Shao Z."/>
        </authorList>
    </citation>
    <scope>NUCLEOTIDE SEQUENCE [LARGE SCALE GENOMIC DNA]</scope>
    <source>
        <strain evidence="1 2">YIM 95161</strain>
    </source>
</reference>
<evidence type="ECO:0000313" key="2">
    <source>
        <dbReference type="Proteomes" id="UP000285123"/>
    </source>
</evidence>
<accession>A0A423Q2A9</accession>
<dbReference type="PANTHER" id="PTHR45947">
    <property type="entry name" value="SULFOQUINOVOSYL TRANSFERASE SQD2"/>
    <property type="match status" value="1"/>
</dbReference>
<name>A0A423Q2A9_9GAMM</name>